<accession>W2KYP7</accession>
<proteinExistence type="predicted"/>
<evidence type="ECO:0000313" key="2">
    <source>
        <dbReference type="EMBL" id="ETL89704.1"/>
    </source>
</evidence>
<organism evidence="2">
    <name type="scientific">Phytophthora nicotianae</name>
    <name type="common">Potato buckeye rot agent</name>
    <name type="synonym">Phytophthora parasitica</name>
    <dbReference type="NCBI Taxonomy" id="4792"/>
    <lineage>
        <taxon>Eukaryota</taxon>
        <taxon>Sar</taxon>
        <taxon>Stramenopiles</taxon>
        <taxon>Oomycota</taxon>
        <taxon>Peronosporomycetes</taxon>
        <taxon>Peronosporales</taxon>
        <taxon>Peronosporaceae</taxon>
        <taxon>Phytophthora</taxon>
    </lineage>
</organism>
<dbReference type="EMBL" id="KI680470">
    <property type="protein sequence ID" value="ETL89704.1"/>
    <property type="molecule type" value="Genomic_DNA"/>
</dbReference>
<feature type="chain" id="PRO_5004819274" description="RxLR effector protein" evidence="1">
    <location>
        <begin position="22"/>
        <end position="128"/>
    </location>
</feature>
<name>W2KYP7_PHYNI</name>
<feature type="signal peptide" evidence="1">
    <location>
        <begin position="1"/>
        <end position="21"/>
    </location>
</feature>
<gene>
    <name evidence="2" type="ORF">L917_11384</name>
</gene>
<feature type="non-terminal residue" evidence="2">
    <location>
        <position position="128"/>
    </location>
</feature>
<dbReference type="AlphaFoldDB" id="W2KYP7"/>
<evidence type="ECO:0008006" key="3">
    <source>
        <dbReference type="Google" id="ProtNLM"/>
    </source>
</evidence>
<dbReference type="Proteomes" id="UP000054423">
    <property type="component" value="Unassembled WGS sequence"/>
</dbReference>
<keyword evidence="1" id="KW-0732">Signal</keyword>
<protein>
    <recommendedName>
        <fullName evidence="3">RxLR effector protein</fullName>
    </recommendedName>
</protein>
<evidence type="ECO:0000256" key="1">
    <source>
        <dbReference type="SAM" id="SignalP"/>
    </source>
</evidence>
<dbReference type="VEuPathDB" id="FungiDB:PPTG_24892"/>
<reference evidence="2" key="1">
    <citation type="submission" date="2013-11" db="EMBL/GenBank/DDBJ databases">
        <title>The Genome Sequence of Phytophthora parasitica CHvinca01.</title>
        <authorList>
            <consortium name="The Broad Institute Genomics Platform"/>
            <person name="Russ C."/>
            <person name="Tyler B."/>
            <person name="Panabieres F."/>
            <person name="Shan W."/>
            <person name="Tripathy S."/>
            <person name="Grunwald N."/>
            <person name="Machado M."/>
            <person name="Johnson C.S."/>
            <person name="Arredondo F."/>
            <person name="Hong C."/>
            <person name="Coffey M."/>
            <person name="Young S.K."/>
            <person name="Zeng Q."/>
            <person name="Gargeya S."/>
            <person name="Fitzgerald M."/>
            <person name="Abouelleil A."/>
            <person name="Alvarado L."/>
            <person name="Chapman S.B."/>
            <person name="Gainer-Dewar J."/>
            <person name="Goldberg J."/>
            <person name="Griggs A."/>
            <person name="Gujja S."/>
            <person name="Hansen M."/>
            <person name="Howarth C."/>
            <person name="Imamovic A."/>
            <person name="Ireland A."/>
            <person name="Larimer J."/>
            <person name="McCowan C."/>
            <person name="Murphy C."/>
            <person name="Pearson M."/>
            <person name="Poon T.W."/>
            <person name="Priest M."/>
            <person name="Roberts A."/>
            <person name="Saif S."/>
            <person name="Shea T."/>
            <person name="Sykes S."/>
            <person name="Wortman J."/>
            <person name="Nusbaum C."/>
            <person name="Birren B."/>
        </authorList>
    </citation>
    <scope>NUCLEOTIDE SEQUENCE [LARGE SCALE GENOMIC DNA]</scope>
    <source>
        <strain evidence="2">CHvinca01</strain>
    </source>
</reference>
<sequence length="128" mass="14491">MRLLWRLLLAVFATTFIVSEANDTSPHLDDLAFRAQEPKLRQQLRGETKTKTMSGDAAPDAFGGELRAAFPAISTLFSKLKDSVKMMSPHKRVLTKMEDTYERGVTPESLAQLYGPNKKAKFQEQFRQ</sequence>